<feature type="binding site" evidence="3">
    <location>
        <position position="6"/>
    </location>
    <ligand>
        <name>Zn(2+)</name>
        <dbReference type="ChEBI" id="CHEBI:29105"/>
    </ligand>
</feature>
<comment type="caution">
    <text evidence="4">The sequence shown here is derived from an EMBL/GenBank/DDBJ whole genome shotgun (WGS) entry which is preliminary data.</text>
</comment>
<organism evidence="4 5">
    <name type="scientific">Paracoccus aestuariivivens</name>
    <dbReference type="NCBI Taxonomy" id="1820333"/>
    <lineage>
        <taxon>Bacteria</taxon>
        <taxon>Pseudomonadati</taxon>
        <taxon>Pseudomonadota</taxon>
        <taxon>Alphaproteobacteria</taxon>
        <taxon>Rhodobacterales</taxon>
        <taxon>Paracoccaceae</taxon>
        <taxon>Paracoccus</taxon>
    </lineage>
</organism>
<dbReference type="SUPFAM" id="SSF57716">
    <property type="entry name" value="Glucocorticoid receptor-like (DNA-binding domain)"/>
    <property type="match status" value="1"/>
</dbReference>
<dbReference type="GO" id="GO:0008657">
    <property type="term" value="F:DNA topoisomerase type II (double strand cut, ATP-hydrolyzing) inhibitor activity"/>
    <property type="evidence" value="ECO:0007669"/>
    <property type="project" value="UniProtKB-UniRule"/>
</dbReference>
<evidence type="ECO:0000256" key="3">
    <source>
        <dbReference type="HAMAP-Rule" id="MF_00649"/>
    </source>
</evidence>
<evidence type="ECO:0000313" key="5">
    <source>
        <dbReference type="Proteomes" id="UP000478183"/>
    </source>
</evidence>
<sequence>MACPICGKPADEKYRPFCSRRCADIDLAHWLRGDYRIPGEPIAEKEKED</sequence>
<dbReference type="RefSeq" id="WP_155094727.1">
    <property type="nucleotide sequence ID" value="NZ_WMIE01000002.1"/>
</dbReference>
<dbReference type="Pfam" id="PF03884">
    <property type="entry name" value="YacG"/>
    <property type="match status" value="1"/>
</dbReference>
<dbReference type="Gene3D" id="3.30.50.10">
    <property type="entry name" value="Erythroid Transcription Factor GATA-1, subunit A"/>
    <property type="match status" value="1"/>
</dbReference>
<comment type="cofactor">
    <cofactor evidence="3">
        <name>Zn(2+)</name>
        <dbReference type="ChEBI" id="CHEBI:29105"/>
    </cofactor>
    <text evidence="3">Binds 1 zinc ion.</text>
</comment>
<comment type="similarity">
    <text evidence="3">Belongs to the DNA gyrase inhibitor YacG family.</text>
</comment>
<gene>
    <name evidence="3 4" type="primary">yacG</name>
    <name evidence="4" type="ORF">GL286_06410</name>
</gene>
<feature type="binding site" evidence="3">
    <location>
        <position position="18"/>
    </location>
    <ligand>
        <name>Zn(2+)</name>
        <dbReference type="ChEBI" id="CHEBI:29105"/>
    </ligand>
</feature>
<accession>A0A6L6JB29</accession>
<proteinExistence type="inferred from homology"/>
<protein>
    <recommendedName>
        <fullName evidence="3">DNA gyrase inhibitor YacG</fullName>
    </recommendedName>
</protein>
<dbReference type="OrthoDB" id="9809663at2"/>
<comment type="function">
    <text evidence="3">Inhibits all the catalytic activities of DNA gyrase by preventing its interaction with DNA. Acts by binding directly to the C-terminal domain of GyrB, which probably disrupts DNA binding by the gyrase.</text>
</comment>
<dbReference type="AlphaFoldDB" id="A0A6L6JB29"/>
<reference evidence="4 5" key="1">
    <citation type="submission" date="2019-11" db="EMBL/GenBank/DDBJ databases">
        <authorList>
            <person name="Dong K."/>
        </authorList>
    </citation>
    <scope>NUCLEOTIDE SEQUENCE [LARGE SCALE GENOMIC DNA]</scope>
    <source>
        <strain evidence="4 5">NBRC 111993</strain>
    </source>
</reference>
<keyword evidence="2 3" id="KW-0862">Zinc</keyword>
<keyword evidence="1 3" id="KW-0479">Metal-binding</keyword>
<evidence type="ECO:0000256" key="1">
    <source>
        <dbReference type="ARBA" id="ARBA00022723"/>
    </source>
</evidence>
<dbReference type="InterPro" id="IPR013088">
    <property type="entry name" value="Znf_NHR/GATA"/>
</dbReference>
<dbReference type="GO" id="GO:0008270">
    <property type="term" value="F:zinc ion binding"/>
    <property type="evidence" value="ECO:0007669"/>
    <property type="project" value="UniProtKB-UniRule"/>
</dbReference>
<dbReference type="PANTHER" id="PTHR36150:SF1">
    <property type="entry name" value="DNA GYRASE INHIBITOR YACG"/>
    <property type="match status" value="1"/>
</dbReference>
<evidence type="ECO:0000256" key="2">
    <source>
        <dbReference type="ARBA" id="ARBA00022833"/>
    </source>
</evidence>
<dbReference type="PANTHER" id="PTHR36150">
    <property type="entry name" value="DNA GYRASE INHIBITOR YACG"/>
    <property type="match status" value="1"/>
</dbReference>
<keyword evidence="5" id="KW-1185">Reference proteome</keyword>
<dbReference type="EMBL" id="WMIE01000002">
    <property type="protein sequence ID" value="MTH77354.1"/>
    <property type="molecule type" value="Genomic_DNA"/>
</dbReference>
<name>A0A6L6JB29_9RHOB</name>
<evidence type="ECO:0000313" key="4">
    <source>
        <dbReference type="EMBL" id="MTH77354.1"/>
    </source>
</evidence>
<comment type="subunit">
    <text evidence="3">Interacts with GyrB.</text>
</comment>
<dbReference type="InterPro" id="IPR005584">
    <property type="entry name" value="DNA_gyrase_inhibitor_YacG"/>
</dbReference>
<dbReference type="Proteomes" id="UP000478183">
    <property type="component" value="Unassembled WGS sequence"/>
</dbReference>
<feature type="binding site" evidence="3">
    <location>
        <position position="3"/>
    </location>
    <ligand>
        <name>Zn(2+)</name>
        <dbReference type="ChEBI" id="CHEBI:29105"/>
    </ligand>
</feature>
<feature type="binding site" evidence="3">
    <location>
        <position position="22"/>
    </location>
    <ligand>
        <name>Zn(2+)</name>
        <dbReference type="ChEBI" id="CHEBI:29105"/>
    </ligand>
</feature>
<dbReference type="GO" id="GO:0006355">
    <property type="term" value="P:regulation of DNA-templated transcription"/>
    <property type="evidence" value="ECO:0007669"/>
    <property type="project" value="InterPro"/>
</dbReference>
<dbReference type="HAMAP" id="MF_00649">
    <property type="entry name" value="DNA_gyrase_inhibitor_YacG"/>
    <property type="match status" value="1"/>
</dbReference>